<comment type="caution">
    <text evidence="3">The sequence shown here is derived from an EMBL/GenBank/DDBJ whole genome shotgun (WGS) entry which is preliminary data.</text>
</comment>
<keyword evidence="2" id="KW-0812">Transmembrane</keyword>
<reference evidence="4" key="1">
    <citation type="submission" date="2017-03" db="EMBL/GenBank/DDBJ databases">
        <title>Genomes of endolithic fungi from Antarctica.</title>
        <authorList>
            <person name="Coleine C."/>
            <person name="Masonjones S."/>
            <person name="Stajich J.E."/>
        </authorList>
    </citation>
    <scope>NUCLEOTIDE SEQUENCE [LARGE SCALE GENOMIC DNA]</scope>
    <source>
        <strain evidence="4">CCFEE 5527</strain>
    </source>
</reference>
<keyword evidence="2" id="KW-1133">Transmembrane helix</keyword>
<dbReference type="PROSITE" id="PS01314">
    <property type="entry name" value="UPF0047"/>
    <property type="match status" value="1"/>
</dbReference>
<protein>
    <recommendedName>
        <fullName evidence="5">Secondary thiamine-phosphate synthase enzyme</fullName>
    </recommendedName>
</protein>
<dbReference type="Pfam" id="PF01894">
    <property type="entry name" value="YjbQ"/>
    <property type="match status" value="1"/>
</dbReference>
<dbReference type="PANTHER" id="PTHR30615:SF8">
    <property type="entry name" value="UPF0047 PROTEIN C4A8.02C"/>
    <property type="match status" value="1"/>
</dbReference>
<dbReference type="OrthoDB" id="10255963at2759"/>
<dbReference type="Gene3D" id="2.60.120.460">
    <property type="entry name" value="YjbQ-like"/>
    <property type="match status" value="1"/>
</dbReference>
<dbReference type="PANTHER" id="PTHR30615">
    <property type="entry name" value="UNCHARACTERIZED PROTEIN YJBQ-RELATED"/>
    <property type="match status" value="1"/>
</dbReference>
<dbReference type="NCBIfam" id="TIGR00149">
    <property type="entry name" value="TIGR00149_YjbQ"/>
    <property type="match status" value="1"/>
</dbReference>
<sequence>MPFETNTRNTLIFLTIFILAFFPSAFHILIAPLSLPFDLLSAPFTPAKRVLPTCACCPPANCNSAPITQIPNTMSWFQKTLQLPSKSRGSYLITDEITKQLPELKNYKVGILHLFIQHTSCGLSLNENCDPDVRSDMSDALDRLAPEDRKGELYRHADEGLDDMPAHIKSALVGASVTVPITNGRLATGTWQGIWYLEFRSSKHARKVVATIQGEKGT</sequence>
<evidence type="ECO:0000313" key="3">
    <source>
        <dbReference type="EMBL" id="OQO14127.1"/>
    </source>
</evidence>
<gene>
    <name evidence="3" type="ORF">B0A48_01003</name>
</gene>
<proteinExistence type="inferred from homology"/>
<accession>A0A1V8TRZ9</accession>
<evidence type="ECO:0000256" key="2">
    <source>
        <dbReference type="SAM" id="Phobius"/>
    </source>
</evidence>
<dbReference type="STRING" id="1507870.A0A1V8TRZ9"/>
<keyword evidence="2" id="KW-0472">Membrane</keyword>
<dbReference type="AlphaFoldDB" id="A0A1V8TRZ9"/>
<evidence type="ECO:0008006" key="5">
    <source>
        <dbReference type="Google" id="ProtNLM"/>
    </source>
</evidence>
<dbReference type="Proteomes" id="UP000192596">
    <property type="component" value="Unassembled WGS sequence"/>
</dbReference>
<dbReference type="SUPFAM" id="SSF111038">
    <property type="entry name" value="YjbQ-like"/>
    <property type="match status" value="1"/>
</dbReference>
<evidence type="ECO:0000313" key="4">
    <source>
        <dbReference type="Proteomes" id="UP000192596"/>
    </source>
</evidence>
<name>A0A1V8TRZ9_9PEZI</name>
<dbReference type="InterPro" id="IPR001602">
    <property type="entry name" value="UPF0047_YjbQ-like"/>
</dbReference>
<organism evidence="3 4">
    <name type="scientific">Cryoendolithus antarcticus</name>
    <dbReference type="NCBI Taxonomy" id="1507870"/>
    <lineage>
        <taxon>Eukaryota</taxon>
        <taxon>Fungi</taxon>
        <taxon>Dikarya</taxon>
        <taxon>Ascomycota</taxon>
        <taxon>Pezizomycotina</taxon>
        <taxon>Dothideomycetes</taxon>
        <taxon>Dothideomycetidae</taxon>
        <taxon>Cladosporiales</taxon>
        <taxon>Cladosporiaceae</taxon>
        <taxon>Cryoendolithus</taxon>
    </lineage>
</organism>
<dbReference type="EMBL" id="NAJO01000002">
    <property type="protein sequence ID" value="OQO14127.1"/>
    <property type="molecule type" value="Genomic_DNA"/>
</dbReference>
<dbReference type="InParanoid" id="A0A1V8TRZ9"/>
<evidence type="ECO:0000256" key="1">
    <source>
        <dbReference type="ARBA" id="ARBA00005534"/>
    </source>
</evidence>
<keyword evidence="4" id="KW-1185">Reference proteome</keyword>
<comment type="similarity">
    <text evidence="1">Belongs to the UPF0047 family.</text>
</comment>
<feature type="transmembrane region" description="Helical" evidence="2">
    <location>
        <begin position="12"/>
        <end position="35"/>
    </location>
</feature>
<dbReference type="InterPro" id="IPR035917">
    <property type="entry name" value="YjbQ-like_sf"/>
</dbReference>